<keyword evidence="12 15" id="KW-0472">Membrane</keyword>
<evidence type="ECO:0000256" key="1">
    <source>
        <dbReference type="ARBA" id="ARBA00001974"/>
    </source>
</evidence>
<evidence type="ECO:0000313" key="18">
    <source>
        <dbReference type="Proteomes" id="UP000796880"/>
    </source>
</evidence>
<feature type="transmembrane region" description="Helical" evidence="15">
    <location>
        <begin position="217"/>
        <end position="238"/>
    </location>
</feature>
<dbReference type="Pfam" id="PF08022">
    <property type="entry name" value="FAD_binding_8"/>
    <property type="match status" value="1"/>
</dbReference>
<dbReference type="AlphaFoldDB" id="A0A8K0E929"/>
<dbReference type="PROSITE" id="PS51384">
    <property type="entry name" value="FAD_FR"/>
    <property type="match status" value="1"/>
</dbReference>
<evidence type="ECO:0000259" key="16">
    <source>
        <dbReference type="PROSITE" id="PS51384"/>
    </source>
</evidence>
<feature type="transmembrane region" description="Helical" evidence="15">
    <location>
        <begin position="285"/>
        <end position="302"/>
    </location>
</feature>
<dbReference type="InterPro" id="IPR017938">
    <property type="entry name" value="Riboflavin_synthase-like_b-brl"/>
</dbReference>
<comment type="catalytic activity">
    <reaction evidence="13">
        <text>2 a Fe(II)-siderophore + NAD(+) + H(+) = 2 a Fe(III)-siderophore + NADH</text>
        <dbReference type="Rhea" id="RHEA:15061"/>
        <dbReference type="Rhea" id="RHEA-COMP:11342"/>
        <dbReference type="Rhea" id="RHEA-COMP:11344"/>
        <dbReference type="ChEBI" id="CHEBI:15378"/>
        <dbReference type="ChEBI" id="CHEBI:29033"/>
        <dbReference type="ChEBI" id="CHEBI:29034"/>
        <dbReference type="ChEBI" id="CHEBI:57540"/>
        <dbReference type="ChEBI" id="CHEBI:57945"/>
        <dbReference type="EC" id="1.16.1.7"/>
    </reaction>
</comment>
<dbReference type="InterPro" id="IPR039261">
    <property type="entry name" value="FNR_nucleotide-bd"/>
</dbReference>
<dbReference type="GO" id="GO:0140618">
    <property type="term" value="F:ferric-chelate reductase (NADH) activity"/>
    <property type="evidence" value="ECO:0007669"/>
    <property type="project" value="UniProtKB-EC"/>
</dbReference>
<name>A0A8K0E929_9ROSA</name>
<evidence type="ECO:0000256" key="3">
    <source>
        <dbReference type="ARBA" id="ARBA00006278"/>
    </source>
</evidence>
<dbReference type="Pfam" id="PF01794">
    <property type="entry name" value="Ferric_reduct"/>
    <property type="match status" value="1"/>
</dbReference>
<keyword evidence="8 15" id="KW-1133">Transmembrane helix</keyword>
<sequence>MDAKVMRKTAASHGNVRTVRAALKLLLLVVFLGYVMMWIMMPTNTYWQNWQPRISSKANSTYFGSQGANILISIFPILFIAVVGCVYHHLGKKLEDRHNHQQSNGKERWFRRWEQPMLVKGPLGIVSGTEIAFFIMFIALLVWSLSTFLRNGFAEITPHSAAEEGVKVWEAKLESSAVRLGLVGNICLAFLFFPVARGSSVLPLLGLTSEASIKYHTWVGHLVMTLFTAHGLCYIIYWAVTDNISQMIKWDKVGISNVAGEIALLSGLVMWATTIPGIRRKIFELFFYTHHLYIVFVVFFIFHTSISFSCIMLPGFYLFLVDRYLRFLQSRKNVRLISARILPCEALELIFSKTAGLKYHPTSTVFINVPSISKLQWHPFSITSNSNLEEEKLSVMIKCEGSWSKKLYQLLSSPTPIDRLEVAVEGPYGPVSTHFLRHDTLVMVSGGSGITPFISIIRELIYTSSMIKSKTPKVLLVCAVRSSSDLTILDLILPFGGAGTPIDISNLELHIEAYVTREEEPQLETSKLLRTIWFKPLATDAPISAILGPNSWLWLGFITACSFMIFLILIGLITRYYIYPIDHNSNAKFSYPLRSLLNMLAICFSIALTASLVVLWNRKQNAMETTQIQNLDGPLTPTASPESLFINVDRELESLPQQSLVQATNMHYGERPNLRRILSECKGPSTGVLVSGPKELRHDVAAICSSRMAGNLHFESISFNW</sequence>
<feature type="transmembrane region" description="Helical" evidence="15">
    <location>
        <begin position="70"/>
        <end position="90"/>
    </location>
</feature>
<keyword evidence="9" id="KW-0560">Oxidoreductase</keyword>
<evidence type="ECO:0000256" key="10">
    <source>
        <dbReference type="ARBA" id="ARBA00023004"/>
    </source>
</evidence>
<evidence type="ECO:0000256" key="7">
    <source>
        <dbReference type="ARBA" id="ARBA00022982"/>
    </source>
</evidence>
<dbReference type="SFLD" id="SFLDG01168">
    <property type="entry name" value="Ferric_reductase_subgroup_(FRE"/>
    <property type="match status" value="1"/>
</dbReference>
<keyword evidence="6" id="KW-0479">Metal-binding</keyword>
<keyword evidence="5 15" id="KW-0812">Transmembrane</keyword>
<evidence type="ECO:0000256" key="5">
    <source>
        <dbReference type="ARBA" id="ARBA00022692"/>
    </source>
</evidence>
<protein>
    <recommendedName>
        <fullName evidence="14">ferric-chelate reductase (NADH)</fullName>
        <ecNumber evidence="14">1.16.1.7</ecNumber>
    </recommendedName>
</protein>
<feature type="domain" description="FAD-binding FR-type" evidence="16">
    <location>
        <begin position="329"/>
        <end position="434"/>
    </location>
</feature>
<feature type="transmembrane region" description="Helical" evidence="15">
    <location>
        <begin position="258"/>
        <end position="278"/>
    </location>
</feature>
<dbReference type="Proteomes" id="UP000796880">
    <property type="component" value="Unassembled WGS sequence"/>
</dbReference>
<evidence type="ECO:0000256" key="13">
    <source>
        <dbReference type="ARBA" id="ARBA00050970"/>
    </source>
</evidence>
<dbReference type="EC" id="1.16.1.7" evidence="14"/>
<dbReference type="InterPro" id="IPR017927">
    <property type="entry name" value="FAD-bd_FR_type"/>
</dbReference>
<dbReference type="InterPro" id="IPR013130">
    <property type="entry name" value="Fe3_Rdtase_TM_dom"/>
</dbReference>
<dbReference type="SUPFAM" id="SSF52343">
    <property type="entry name" value="Ferredoxin reductase-like, C-terminal NADP-linked domain"/>
    <property type="match status" value="1"/>
</dbReference>
<dbReference type="PANTHER" id="PTHR11972">
    <property type="entry name" value="NADPH OXIDASE"/>
    <property type="match status" value="1"/>
</dbReference>
<evidence type="ECO:0000256" key="11">
    <source>
        <dbReference type="ARBA" id="ARBA00023065"/>
    </source>
</evidence>
<evidence type="ECO:0000256" key="4">
    <source>
        <dbReference type="ARBA" id="ARBA00022448"/>
    </source>
</evidence>
<dbReference type="EMBL" id="VOIH02000007">
    <property type="protein sequence ID" value="KAF3441540.1"/>
    <property type="molecule type" value="Genomic_DNA"/>
</dbReference>
<evidence type="ECO:0000256" key="2">
    <source>
        <dbReference type="ARBA" id="ARBA00004141"/>
    </source>
</evidence>
<evidence type="ECO:0000256" key="14">
    <source>
        <dbReference type="ARBA" id="ARBA00066905"/>
    </source>
</evidence>
<dbReference type="OrthoDB" id="167398at2759"/>
<accession>A0A8K0E929</accession>
<evidence type="ECO:0000256" key="9">
    <source>
        <dbReference type="ARBA" id="ARBA00023002"/>
    </source>
</evidence>
<keyword evidence="11" id="KW-0406">Ion transport</keyword>
<comment type="subcellular location">
    <subcellularLocation>
        <location evidence="2">Membrane</location>
        <topology evidence="2">Multi-pass membrane protein</topology>
    </subcellularLocation>
</comment>
<evidence type="ECO:0000313" key="17">
    <source>
        <dbReference type="EMBL" id="KAF3441540.1"/>
    </source>
</evidence>
<comment type="cofactor">
    <cofactor evidence="1">
        <name>FAD</name>
        <dbReference type="ChEBI" id="CHEBI:57692"/>
    </cofactor>
</comment>
<feature type="transmembrane region" description="Helical" evidence="15">
    <location>
        <begin position="552"/>
        <end position="576"/>
    </location>
</feature>
<organism evidence="17 18">
    <name type="scientific">Rhamnella rubrinervis</name>
    <dbReference type="NCBI Taxonomy" id="2594499"/>
    <lineage>
        <taxon>Eukaryota</taxon>
        <taxon>Viridiplantae</taxon>
        <taxon>Streptophyta</taxon>
        <taxon>Embryophyta</taxon>
        <taxon>Tracheophyta</taxon>
        <taxon>Spermatophyta</taxon>
        <taxon>Magnoliopsida</taxon>
        <taxon>eudicotyledons</taxon>
        <taxon>Gunneridae</taxon>
        <taxon>Pentapetalae</taxon>
        <taxon>rosids</taxon>
        <taxon>fabids</taxon>
        <taxon>Rosales</taxon>
        <taxon>Rhamnaceae</taxon>
        <taxon>rhamnoid group</taxon>
        <taxon>Rhamneae</taxon>
        <taxon>Rhamnella</taxon>
    </lineage>
</organism>
<comment type="caution">
    <text evidence="17">The sequence shown here is derived from an EMBL/GenBank/DDBJ whole genome shotgun (WGS) entry which is preliminary data.</text>
</comment>
<dbReference type="SFLD" id="SFLDS00052">
    <property type="entry name" value="Ferric_Reductase_Domain"/>
    <property type="match status" value="1"/>
</dbReference>
<dbReference type="SUPFAM" id="SSF63380">
    <property type="entry name" value="Riboflavin synthase domain-like"/>
    <property type="match status" value="1"/>
</dbReference>
<dbReference type="PANTHER" id="PTHR11972:SF41">
    <property type="entry name" value="FERRIC REDUCTION OXIDASE 2"/>
    <property type="match status" value="1"/>
</dbReference>
<keyword evidence="10" id="KW-0408">Iron</keyword>
<keyword evidence="4" id="KW-0813">Transport</keyword>
<dbReference type="Pfam" id="PF08030">
    <property type="entry name" value="NAD_binding_6"/>
    <property type="match status" value="1"/>
</dbReference>
<dbReference type="GO" id="GO:0046872">
    <property type="term" value="F:metal ion binding"/>
    <property type="evidence" value="ECO:0007669"/>
    <property type="project" value="UniProtKB-KW"/>
</dbReference>
<reference evidence="17" key="1">
    <citation type="submission" date="2020-03" db="EMBL/GenBank/DDBJ databases">
        <title>A high-quality chromosome-level genome assembly of a woody plant with both climbing and erect habits, Rhamnella rubrinervis.</title>
        <authorList>
            <person name="Lu Z."/>
            <person name="Yang Y."/>
            <person name="Zhu X."/>
            <person name="Sun Y."/>
        </authorList>
    </citation>
    <scope>NUCLEOTIDE SEQUENCE</scope>
    <source>
        <strain evidence="17">BYM</strain>
        <tissue evidence="17">Leaf</tissue>
    </source>
</reference>
<feature type="transmembrane region" description="Helical" evidence="15">
    <location>
        <begin position="21"/>
        <end position="41"/>
    </location>
</feature>
<dbReference type="InterPro" id="IPR050369">
    <property type="entry name" value="RBOH/FRE"/>
</dbReference>
<dbReference type="InterPro" id="IPR013121">
    <property type="entry name" value="Fe_red_NAD-bd_6"/>
</dbReference>
<evidence type="ECO:0000256" key="12">
    <source>
        <dbReference type="ARBA" id="ARBA00023136"/>
    </source>
</evidence>
<keyword evidence="18" id="KW-1185">Reference proteome</keyword>
<dbReference type="CDD" id="cd06186">
    <property type="entry name" value="NOX_Duox_like_FAD_NADP"/>
    <property type="match status" value="1"/>
</dbReference>
<feature type="transmembrane region" description="Helical" evidence="15">
    <location>
        <begin position="121"/>
        <end position="143"/>
    </location>
</feature>
<gene>
    <name evidence="17" type="ORF">FNV43_RR15454</name>
</gene>
<proteinExistence type="inferred from homology"/>
<dbReference type="InterPro" id="IPR013112">
    <property type="entry name" value="FAD-bd_8"/>
</dbReference>
<comment type="similarity">
    <text evidence="3">Belongs to the ferric reductase (FRE) family.</text>
</comment>
<keyword evidence="7" id="KW-0249">Electron transport</keyword>
<dbReference type="FunFam" id="3.40.50.80:FF:000039">
    <property type="entry name" value="Ferric reduction oxidase 3"/>
    <property type="match status" value="1"/>
</dbReference>
<evidence type="ECO:0000256" key="8">
    <source>
        <dbReference type="ARBA" id="ARBA00022989"/>
    </source>
</evidence>
<feature type="transmembrane region" description="Helical" evidence="15">
    <location>
        <begin position="596"/>
        <end position="616"/>
    </location>
</feature>
<dbReference type="Gene3D" id="3.40.50.80">
    <property type="entry name" value="Nucleotide-binding domain of ferredoxin-NADP reductase (FNR) module"/>
    <property type="match status" value="1"/>
</dbReference>
<dbReference type="GO" id="GO:0006811">
    <property type="term" value="P:monoatomic ion transport"/>
    <property type="evidence" value="ECO:0007669"/>
    <property type="project" value="UniProtKB-KW"/>
</dbReference>
<evidence type="ECO:0000256" key="15">
    <source>
        <dbReference type="SAM" id="Phobius"/>
    </source>
</evidence>
<evidence type="ECO:0000256" key="6">
    <source>
        <dbReference type="ARBA" id="ARBA00022723"/>
    </source>
</evidence>
<dbReference type="GO" id="GO:0005886">
    <property type="term" value="C:plasma membrane"/>
    <property type="evidence" value="ECO:0007669"/>
    <property type="project" value="TreeGrafter"/>
</dbReference>